<keyword evidence="1" id="KW-0472">Membrane</keyword>
<name>A0A6A7K7E9_9FIRM</name>
<evidence type="ECO:0000313" key="3">
    <source>
        <dbReference type="Proteomes" id="UP000440004"/>
    </source>
</evidence>
<evidence type="ECO:0000256" key="1">
    <source>
        <dbReference type="SAM" id="Phobius"/>
    </source>
</evidence>
<feature type="transmembrane region" description="Helical" evidence="1">
    <location>
        <begin position="133"/>
        <end position="152"/>
    </location>
</feature>
<proteinExistence type="predicted"/>
<keyword evidence="1" id="KW-1133">Transmembrane helix</keyword>
<dbReference type="EMBL" id="WHNX01000007">
    <property type="protein sequence ID" value="MPW25305.1"/>
    <property type="molecule type" value="Genomic_DNA"/>
</dbReference>
<dbReference type="RefSeq" id="WP_152802676.1">
    <property type="nucleotide sequence ID" value="NZ_WHNX01000007.1"/>
</dbReference>
<evidence type="ECO:0000313" key="2">
    <source>
        <dbReference type="EMBL" id="MPW25305.1"/>
    </source>
</evidence>
<accession>A0A6A7K7E9</accession>
<keyword evidence="3" id="KW-1185">Reference proteome</keyword>
<gene>
    <name evidence="2" type="ORF">GC105_05845</name>
</gene>
<feature type="transmembrane region" description="Helical" evidence="1">
    <location>
        <begin position="69"/>
        <end position="89"/>
    </location>
</feature>
<feature type="transmembrane region" description="Helical" evidence="1">
    <location>
        <begin position="7"/>
        <end position="28"/>
    </location>
</feature>
<organism evidence="2 3">
    <name type="scientific">Alkalibaculum sporogenes</name>
    <dbReference type="NCBI Taxonomy" id="2655001"/>
    <lineage>
        <taxon>Bacteria</taxon>
        <taxon>Bacillati</taxon>
        <taxon>Bacillota</taxon>
        <taxon>Clostridia</taxon>
        <taxon>Eubacteriales</taxon>
        <taxon>Eubacteriaceae</taxon>
        <taxon>Alkalibaculum</taxon>
    </lineage>
</organism>
<reference evidence="2 3" key="1">
    <citation type="submission" date="2019-10" db="EMBL/GenBank/DDBJ databases">
        <title>Alkalibaculum tamaniensis sp.nov., a new alkaliphilic acetogen, isolated on methoxylated aromatics from a mud volcano.</title>
        <authorList>
            <person name="Khomyakova M.A."/>
            <person name="Merkel A.Y."/>
            <person name="Bonch-Osmolovskaya E.A."/>
            <person name="Slobodkin A.I."/>
        </authorList>
    </citation>
    <scope>NUCLEOTIDE SEQUENCE [LARGE SCALE GENOMIC DNA]</scope>
    <source>
        <strain evidence="2 3">M08DMB</strain>
    </source>
</reference>
<sequence length="165" mass="18756">MKKKWSDIIKFAVVGNILHLIVSYIYTFDESKSMAVSGAILALTVTIWLLTGFAFGIRPDRKNEVEMMMLSLVSILPITIYLIACQVLEGLSNISEIQHFSLFYFLGTPVLFWNKPFVLIMNLFGESNIYIQLDINVAVVFLIIFIGGYLGLVTRKYMSKNELTK</sequence>
<feature type="transmembrane region" description="Helical" evidence="1">
    <location>
        <begin position="101"/>
        <end position="121"/>
    </location>
</feature>
<feature type="transmembrane region" description="Helical" evidence="1">
    <location>
        <begin position="34"/>
        <end position="57"/>
    </location>
</feature>
<dbReference type="Proteomes" id="UP000440004">
    <property type="component" value="Unassembled WGS sequence"/>
</dbReference>
<dbReference type="AlphaFoldDB" id="A0A6A7K7E9"/>
<protein>
    <recommendedName>
        <fullName evidence="4">ABC transporter permease</fullName>
    </recommendedName>
</protein>
<evidence type="ECO:0008006" key="4">
    <source>
        <dbReference type="Google" id="ProtNLM"/>
    </source>
</evidence>
<keyword evidence="1" id="KW-0812">Transmembrane</keyword>
<comment type="caution">
    <text evidence="2">The sequence shown here is derived from an EMBL/GenBank/DDBJ whole genome shotgun (WGS) entry which is preliminary data.</text>
</comment>